<reference evidence="1 2" key="1">
    <citation type="submission" date="2017-07" db="EMBL/GenBank/DDBJ databases">
        <title>Mechanisms for carbon and nitrogen cycling indicate functional differentiation within the Candidate Phyla Radiation.</title>
        <authorList>
            <person name="Danczak R.E."/>
            <person name="Johnston M.D."/>
            <person name="Kenah C."/>
            <person name="Slattery M."/>
            <person name="Wrighton K.C."/>
            <person name="Wilkins M.J."/>
        </authorList>
    </citation>
    <scope>NUCLEOTIDE SEQUENCE [LARGE SCALE GENOMIC DNA]</scope>
    <source>
        <strain evidence="1">Licking1014_2</strain>
    </source>
</reference>
<gene>
    <name evidence="1" type="ORF">CEN88_116</name>
</gene>
<evidence type="ECO:0000313" key="2">
    <source>
        <dbReference type="Proteomes" id="UP000318711"/>
    </source>
</evidence>
<protein>
    <submittedName>
        <fullName evidence="1">Uncharacterized protein</fullName>
    </submittedName>
</protein>
<proteinExistence type="predicted"/>
<comment type="caution">
    <text evidence="1">The sequence shown here is derived from an EMBL/GenBank/DDBJ whole genome shotgun (WGS) entry which is preliminary data.</text>
</comment>
<dbReference type="EMBL" id="VMGL01000008">
    <property type="protein sequence ID" value="TSC97239.1"/>
    <property type="molecule type" value="Genomic_DNA"/>
</dbReference>
<dbReference type="Proteomes" id="UP000318711">
    <property type="component" value="Unassembled WGS sequence"/>
</dbReference>
<accession>A0A554LX92</accession>
<name>A0A554LX92_9BACT</name>
<organism evidence="1 2">
    <name type="scientific">Candidatus Berkelbacteria bacterium Licking1014_2</name>
    <dbReference type="NCBI Taxonomy" id="2017146"/>
    <lineage>
        <taxon>Bacteria</taxon>
        <taxon>Candidatus Berkelbacteria</taxon>
    </lineage>
</organism>
<dbReference type="AlphaFoldDB" id="A0A554LX92"/>
<evidence type="ECO:0000313" key="1">
    <source>
        <dbReference type="EMBL" id="TSC97239.1"/>
    </source>
</evidence>
<sequence length="77" mass="8654">METERENSTEMEPTIIDLVRFYVEFTGDKGGEEEILSLEDAGMDMDEIIGCATDLVVNSGKDPEEFLNFLAEKGFLQ</sequence>